<accession>A0A6C0F1V4</accession>
<name>A0A6C0F1V4_9ZZZZ</name>
<protein>
    <submittedName>
        <fullName evidence="1">Uncharacterized protein</fullName>
    </submittedName>
</protein>
<sequence length="33" mass="3762">MQHDVNVTFCCFSECDDNNKNVTTPFRANGRVV</sequence>
<reference evidence="1" key="1">
    <citation type="journal article" date="2020" name="Nature">
        <title>Giant virus diversity and host interactions through global metagenomics.</title>
        <authorList>
            <person name="Schulz F."/>
            <person name="Roux S."/>
            <person name="Paez-Espino D."/>
            <person name="Jungbluth S."/>
            <person name="Walsh D.A."/>
            <person name="Denef V.J."/>
            <person name="McMahon K.D."/>
            <person name="Konstantinidis K.T."/>
            <person name="Eloe-Fadrosh E.A."/>
            <person name="Kyrpides N.C."/>
            <person name="Woyke T."/>
        </authorList>
    </citation>
    <scope>NUCLEOTIDE SEQUENCE</scope>
    <source>
        <strain evidence="1">GVMAG-M-3300009163-63</strain>
    </source>
</reference>
<dbReference type="EMBL" id="MN739001">
    <property type="protein sequence ID" value="QHT34519.1"/>
    <property type="molecule type" value="Genomic_DNA"/>
</dbReference>
<evidence type="ECO:0000313" key="1">
    <source>
        <dbReference type="EMBL" id="QHT34519.1"/>
    </source>
</evidence>
<organism evidence="1">
    <name type="scientific">viral metagenome</name>
    <dbReference type="NCBI Taxonomy" id="1070528"/>
    <lineage>
        <taxon>unclassified sequences</taxon>
        <taxon>metagenomes</taxon>
        <taxon>organismal metagenomes</taxon>
    </lineage>
</organism>
<proteinExistence type="predicted"/>
<dbReference type="AlphaFoldDB" id="A0A6C0F1V4"/>